<dbReference type="InterPro" id="IPR000719">
    <property type="entry name" value="Prot_kinase_dom"/>
</dbReference>
<dbReference type="Gene3D" id="1.10.510.10">
    <property type="entry name" value="Transferase(Phosphotransferase) domain 1"/>
    <property type="match status" value="1"/>
</dbReference>
<feature type="domain" description="Protein kinase" evidence="3">
    <location>
        <begin position="701"/>
        <end position="984"/>
    </location>
</feature>
<reference evidence="5 6" key="1">
    <citation type="submission" date="2024-02" db="EMBL/GenBank/DDBJ databases">
        <title>Chromosome-level genome assembly of the Eurasian Minnow (Phoxinus phoxinus).</title>
        <authorList>
            <person name="Oriowo T.O."/>
            <person name="Martin S."/>
            <person name="Stange M."/>
            <person name="Chrysostomakis Y."/>
            <person name="Brown T."/>
            <person name="Winkler S."/>
            <person name="Kukowka S."/>
            <person name="Myers E.W."/>
            <person name="Bohne A."/>
        </authorList>
    </citation>
    <scope>NUCLEOTIDE SEQUENCE [LARGE SCALE GENOMIC DNA]</scope>
    <source>
        <strain evidence="5">ZFMK-TIS-60720</strain>
        <tissue evidence="5">Whole Organism</tissue>
    </source>
</reference>
<dbReference type="Gene3D" id="2.40.50.90">
    <property type="match status" value="1"/>
</dbReference>
<dbReference type="SMART" id="SM00220">
    <property type="entry name" value="S_TKc"/>
    <property type="match status" value="1"/>
</dbReference>
<dbReference type="InterPro" id="IPR002999">
    <property type="entry name" value="Tudor"/>
</dbReference>
<organism evidence="5 6">
    <name type="scientific">Phoxinus phoxinus</name>
    <name type="common">Eurasian minnow</name>
    <dbReference type="NCBI Taxonomy" id="58324"/>
    <lineage>
        <taxon>Eukaryota</taxon>
        <taxon>Metazoa</taxon>
        <taxon>Chordata</taxon>
        <taxon>Craniata</taxon>
        <taxon>Vertebrata</taxon>
        <taxon>Euteleostomi</taxon>
        <taxon>Actinopterygii</taxon>
        <taxon>Neopterygii</taxon>
        <taxon>Teleostei</taxon>
        <taxon>Ostariophysi</taxon>
        <taxon>Cypriniformes</taxon>
        <taxon>Leuciscidae</taxon>
        <taxon>Phoxininae</taxon>
        <taxon>Phoxinus</taxon>
    </lineage>
</organism>
<dbReference type="Gene3D" id="2.30.30.140">
    <property type="match status" value="1"/>
</dbReference>
<dbReference type="PANTHER" id="PTHR48008">
    <property type="entry name" value="LEUCINE-RICH REPEAT RECEPTOR-LIKE PROTEIN KINASE IMK3-RELATED"/>
    <property type="match status" value="1"/>
</dbReference>
<evidence type="ECO:0000259" key="3">
    <source>
        <dbReference type="PROSITE" id="PS50011"/>
    </source>
</evidence>
<dbReference type="SUPFAM" id="SSF63748">
    <property type="entry name" value="Tudor/PWWP/MBT"/>
    <property type="match status" value="1"/>
</dbReference>
<dbReference type="PROSITE" id="PS50011">
    <property type="entry name" value="PROTEIN_KINASE_DOM"/>
    <property type="match status" value="1"/>
</dbReference>
<evidence type="ECO:0000313" key="6">
    <source>
        <dbReference type="Proteomes" id="UP001364617"/>
    </source>
</evidence>
<dbReference type="AlphaFoldDB" id="A0AAN9D7F5"/>
<gene>
    <name evidence="5" type="ORF">R3I93_008774</name>
</gene>
<evidence type="ECO:0000256" key="1">
    <source>
        <dbReference type="ARBA" id="ARBA00022782"/>
    </source>
</evidence>
<dbReference type="FunFam" id="2.30.30.140:FF:000018">
    <property type="entry name" value="Serine/threonine-protein kinase 31"/>
    <property type="match status" value="1"/>
</dbReference>
<dbReference type="Pfam" id="PF00567">
    <property type="entry name" value="TUDOR"/>
    <property type="match status" value="1"/>
</dbReference>
<dbReference type="GO" id="GO:0005524">
    <property type="term" value="F:ATP binding"/>
    <property type="evidence" value="ECO:0007669"/>
    <property type="project" value="InterPro"/>
</dbReference>
<dbReference type="GO" id="GO:0030719">
    <property type="term" value="P:P granule organization"/>
    <property type="evidence" value="ECO:0007669"/>
    <property type="project" value="UniProtKB-ARBA"/>
</dbReference>
<name>A0AAN9D7F5_9TELE</name>
<dbReference type="PROSITE" id="PS50304">
    <property type="entry name" value="TUDOR"/>
    <property type="match status" value="1"/>
</dbReference>
<keyword evidence="1" id="KW-0221">Differentiation</keyword>
<sequence>MDQSGISPEKMELVVVTHVMDAITFCAQNVTDKIIEKINVMLTEKCPIAPTLVGRPSSHKVYGARYSEDKCWYRCTVQQQTEDKFYVSYIDYGNMEIVSRSDLVELPEELQTTGLAKKYKFWGFHVLSEQESPLFSQGKSFLHNIIHGKKLRVHKKSVCFDGTILVEAFQGNLDIGEELLKFKFAKVSLPGKRENSLSTGNLQERTGLWPTRNPPGELDTLASSLGCMPKLRPIFSDQKPQVIKEQKTIIALQPVEKINVVEESLTEIKASKADGDGPHLCSQDTEQMANKTESELQRMREVINEKDFEIKMLKEEGSVIQHHASLLGQQLEQAKLELQTVKENYVKTKETEHKHPITVASRISQLAKKVDSLRKLRDALSIIVGLNLRESNPCSADEDHLLESITIIMNYRISVPLSSEKLELAWKAYDETLENLRGCQTMAEIESLVTSRNEARDPLLAAVDHFLQEVDKLPINERLDKLKEVASSLTAIFSSVMLAEQTEEHSFEKFCEWKSHKQQKIKNVRKTTDEALLALSGWAARLSKFSCLMEKTSVTEEDVAESVDEILMNADNALCEELSTEFSEQDNQERKIVFNAFRKAMRDIEREQSLLEKIRQKYELNTKIKQELQQWQSSPPKADELFAVKKRVRSLRSQLRWKLVEVSCMEEAEELDLPEILKKKEEIAETRNALFQEISQEKKQYIMLCDLVKRGFPELPMIFPDADLNGYMNSAGLLMKSLDRDMFDAEPMRELSGRRPLLSTDFQGQKVVLKCYAVDEESEVKILEQAAHYHRAQQQNPATAVPLLALFCGKSDPLAYIMVPHYSNGSLRAIQKTSPLSSCEVRKVMKGVALGLQSLHAASVTHASLHPNNVFAIGREKGIIGDYDLTKTPEQRVFDSGMVAGSISLVAPELKQGQPPSPATDMYAFGGIMLWLHVPDFSGTLENEHQNVEFTGLDLDAQLLKLLSKLLISSTRLSASEALKDDYFISVDV</sequence>
<accession>A0AAN9D7F5</accession>
<protein>
    <recommendedName>
        <fullName evidence="7">Serine/threonine-protein kinase 31</fullName>
    </recommendedName>
</protein>
<feature type="coiled-coil region" evidence="2">
    <location>
        <begin position="282"/>
        <end position="351"/>
    </location>
</feature>
<feature type="domain" description="Tudor" evidence="4">
    <location>
        <begin position="55"/>
        <end position="113"/>
    </location>
</feature>
<comment type="caution">
    <text evidence="5">The sequence shown here is derived from an EMBL/GenBank/DDBJ whole genome shotgun (WGS) entry which is preliminary data.</text>
</comment>
<dbReference type="Pfam" id="PF00069">
    <property type="entry name" value="Pkinase"/>
    <property type="match status" value="1"/>
</dbReference>
<evidence type="ECO:0000256" key="2">
    <source>
        <dbReference type="SAM" id="Coils"/>
    </source>
</evidence>
<evidence type="ECO:0000259" key="4">
    <source>
        <dbReference type="PROSITE" id="PS50304"/>
    </source>
</evidence>
<dbReference type="SMART" id="SM00333">
    <property type="entry name" value="TUDOR"/>
    <property type="match status" value="1"/>
</dbReference>
<dbReference type="GO" id="GO:0004672">
    <property type="term" value="F:protein kinase activity"/>
    <property type="evidence" value="ECO:0007669"/>
    <property type="project" value="InterPro"/>
</dbReference>
<keyword evidence="6" id="KW-1185">Reference proteome</keyword>
<dbReference type="InterPro" id="IPR052451">
    <property type="entry name" value="Ser/Thr_kinase-like"/>
</dbReference>
<evidence type="ECO:0000313" key="5">
    <source>
        <dbReference type="EMBL" id="KAK7157393.1"/>
    </source>
</evidence>
<dbReference type="SUPFAM" id="SSF56112">
    <property type="entry name" value="Protein kinase-like (PK-like)"/>
    <property type="match status" value="1"/>
</dbReference>
<dbReference type="InterPro" id="IPR035437">
    <property type="entry name" value="SNase_OB-fold_sf"/>
</dbReference>
<dbReference type="InterPro" id="IPR011009">
    <property type="entry name" value="Kinase-like_dom_sf"/>
</dbReference>
<dbReference type="EMBL" id="JAYKXH010000009">
    <property type="protein sequence ID" value="KAK7157393.1"/>
    <property type="molecule type" value="Genomic_DNA"/>
</dbReference>
<evidence type="ECO:0008006" key="7">
    <source>
        <dbReference type="Google" id="ProtNLM"/>
    </source>
</evidence>
<proteinExistence type="predicted"/>
<keyword evidence="2" id="KW-0175">Coiled coil</keyword>
<dbReference type="PANTHER" id="PTHR48008:SF6">
    <property type="entry name" value="LEUCINE-RICH REPEAT RECEPTOR-LIKE PROTEIN KINASE IMK3-RELATED"/>
    <property type="match status" value="1"/>
</dbReference>
<dbReference type="Proteomes" id="UP001364617">
    <property type="component" value="Unassembled WGS sequence"/>
</dbReference>